<feature type="region of interest" description="Disordered" evidence="9">
    <location>
        <begin position="11"/>
        <end position="126"/>
    </location>
</feature>
<dbReference type="Pfam" id="PF26253">
    <property type="entry name" value="RdRP_head"/>
    <property type="match status" value="1"/>
</dbReference>
<name>A0A8T0GN20_CERPU</name>
<dbReference type="GO" id="GO:0003723">
    <property type="term" value="F:RNA binding"/>
    <property type="evidence" value="ECO:0007669"/>
    <property type="project" value="UniProtKB-KW"/>
</dbReference>
<evidence type="ECO:0000259" key="11">
    <source>
        <dbReference type="Pfam" id="PF26253"/>
    </source>
</evidence>
<gene>
    <name evidence="12" type="ORF">KC19_10G179300</name>
</gene>
<evidence type="ECO:0000259" key="10">
    <source>
        <dbReference type="Pfam" id="PF05183"/>
    </source>
</evidence>
<keyword evidence="13" id="KW-1185">Reference proteome</keyword>
<dbReference type="EC" id="2.7.7.48" evidence="8"/>
<accession>A0A8T0GN20</accession>
<feature type="compositionally biased region" description="Low complexity" evidence="9">
    <location>
        <begin position="95"/>
        <end position="112"/>
    </location>
</feature>
<feature type="domain" description="RDRP C-terminal head" evidence="11">
    <location>
        <begin position="990"/>
        <end position="1061"/>
    </location>
</feature>
<keyword evidence="2 8" id="KW-0696">RNA-directed RNA polymerase</keyword>
<keyword evidence="4 8" id="KW-0548">Nucleotidyltransferase</keyword>
<feature type="region of interest" description="Disordered" evidence="9">
    <location>
        <begin position="147"/>
        <end position="190"/>
    </location>
</feature>
<reference evidence="12" key="1">
    <citation type="submission" date="2020-06" db="EMBL/GenBank/DDBJ databases">
        <title>WGS assembly of Ceratodon purpureus strain R40.</title>
        <authorList>
            <person name="Carey S.B."/>
            <person name="Jenkins J."/>
            <person name="Shu S."/>
            <person name="Lovell J.T."/>
            <person name="Sreedasyam A."/>
            <person name="Maumus F."/>
            <person name="Tiley G.P."/>
            <person name="Fernandez-Pozo N."/>
            <person name="Barry K."/>
            <person name="Chen C."/>
            <person name="Wang M."/>
            <person name="Lipzen A."/>
            <person name="Daum C."/>
            <person name="Saski C.A."/>
            <person name="Payton A.C."/>
            <person name="Mcbreen J.C."/>
            <person name="Conrad R.E."/>
            <person name="Kollar L.M."/>
            <person name="Olsson S."/>
            <person name="Huttunen S."/>
            <person name="Landis J.B."/>
            <person name="Wickett N.J."/>
            <person name="Johnson M.G."/>
            <person name="Rensing S.A."/>
            <person name="Grimwood J."/>
            <person name="Schmutz J."/>
            <person name="Mcdaniel S.F."/>
        </authorList>
    </citation>
    <scope>NUCLEOTIDE SEQUENCE</scope>
    <source>
        <strain evidence="12">R40</strain>
    </source>
</reference>
<evidence type="ECO:0000256" key="7">
    <source>
        <dbReference type="ARBA" id="ARBA00048744"/>
    </source>
</evidence>
<evidence type="ECO:0000256" key="3">
    <source>
        <dbReference type="ARBA" id="ARBA00022679"/>
    </source>
</evidence>
<feature type="domain" description="RDRP core" evidence="10">
    <location>
        <begin position="336"/>
        <end position="930"/>
    </location>
</feature>
<evidence type="ECO:0000313" key="12">
    <source>
        <dbReference type="EMBL" id="KAG0560420.1"/>
    </source>
</evidence>
<evidence type="ECO:0000256" key="8">
    <source>
        <dbReference type="RuleBase" id="RU363098"/>
    </source>
</evidence>
<dbReference type="AlphaFoldDB" id="A0A8T0GN20"/>
<dbReference type="GO" id="GO:0030422">
    <property type="term" value="P:siRNA processing"/>
    <property type="evidence" value="ECO:0007669"/>
    <property type="project" value="TreeGrafter"/>
</dbReference>
<dbReference type="EMBL" id="CM026431">
    <property type="protein sequence ID" value="KAG0560419.1"/>
    <property type="molecule type" value="Genomic_DNA"/>
</dbReference>
<evidence type="ECO:0000256" key="9">
    <source>
        <dbReference type="SAM" id="MobiDB-lite"/>
    </source>
</evidence>
<keyword evidence="5 8" id="KW-0694">RNA-binding</keyword>
<evidence type="ECO:0000256" key="2">
    <source>
        <dbReference type="ARBA" id="ARBA00022484"/>
    </source>
</evidence>
<evidence type="ECO:0000313" key="13">
    <source>
        <dbReference type="Proteomes" id="UP000822688"/>
    </source>
</evidence>
<comment type="similarity">
    <text evidence="1 8">Belongs to the RdRP family.</text>
</comment>
<keyword evidence="6 8" id="KW-0943">RNA-mediated gene silencing</keyword>
<dbReference type="Pfam" id="PF05183">
    <property type="entry name" value="RdRP"/>
    <property type="match status" value="1"/>
</dbReference>
<dbReference type="InterPro" id="IPR007855">
    <property type="entry name" value="RDRP"/>
</dbReference>
<dbReference type="PANTHER" id="PTHR23079">
    <property type="entry name" value="RNA-DEPENDENT RNA POLYMERASE"/>
    <property type="match status" value="1"/>
</dbReference>
<dbReference type="EMBL" id="CM026431">
    <property type="protein sequence ID" value="KAG0560420.1"/>
    <property type="molecule type" value="Genomic_DNA"/>
</dbReference>
<sequence>MWMVRGVRGVLGVGGGDEKAKGKKLLSESEGSPSDSESGDSDSSWHSAEPGADELESFYGPTSGSDSDVSTTFDSLPDYSALRGMPANYYGANESDSAASTSSRYSRGNSRVKGSRKRSSVRSGGYSIPKIREESLETIIPRPRELRLDDEPIIQEDRSQSSRSSGRVRPERLRGGYELPRAERDESPSSGIRDLKWVQLQKLQRLQRDKQWGDSFPNKVEKKFSWPWKTLTEEQIALGKLDFNKFIVALSCCDEWKLQPEVDLTLDHINILHQLPLEEIPGYVNHEIAVSKGVQNTHVKKAWLKKDLPVSYECHVDRTGSCIIKIVKPKPTSTLLHREFGADRVMPVFINEIPDDAPTFAQNGIIVGLRRYRFWTYKNSGKEEFQNRNEAKDVDYQRAIKCFYICTESLADVDLEDSNFKYFVNIQAARSSIMHIHTVTVMAKYASRLQLPLSKSISADIDFTAMDEIKEIDDKLCKILGDSGERMSHTDGTGEISPGVAKMLPASVYKGKVDDKEGYPTLVQIRMFWEGMAMKGTFLVNHKLDKLRIHYRPSMVKVKRSSDIRGFQSINSLEVLNSCREAREGANLCLDLIVLLTLNKVKPDFFLQLLSTALANIQSLFTNRNAAFKELRGSTAESGLRDQTLRMLIAGIPLNHIHLQKNLKSVAIDKLKNLRRGCVPLPNSRYLMGTSDPTEERVLKRNQVAIAMGNGRICGKVLVYKPPGKHWGDVHLFDAVWDERLDPYVGPSKYTIFFSTNGDRPIVDEIANSDLDGDQYWVCNNTELISQFKPNTPWARPPYAGINRIARPTLQMSPNELEVALFNKFLKARFANGNSPPTMPFAAVCWLAHMDKYLELRDAEQSSPELGVVKKKIDELIEIFYRALDADKSGEEVELPRRLKPDKYPHFMEKENVKRETYTSTTILGQLHDMAHNVDAGDFCHPIEDIINRDPNFEFEGFENHKDHWRALFEEYNQEMSEKTPLTGDDETGAQKRDRIVAKYQEILKGTDKPLHQIWEEASALYYVNYERSYHRYFSGRTKDASMYGAFAIAGNYLCEIYARKEGVDPLVYANSVRVELSHG</sequence>
<dbReference type="EMBL" id="CM026431">
    <property type="protein sequence ID" value="KAG0560418.1"/>
    <property type="molecule type" value="Genomic_DNA"/>
</dbReference>
<proteinExistence type="inferred from homology"/>
<keyword evidence="3 8" id="KW-0808">Transferase</keyword>
<protein>
    <recommendedName>
        <fullName evidence="8">RNA-dependent RNA polymerase</fullName>
        <ecNumber evidence="8">2.7.7.48</ecNumber>
    </recommendedName>
</protein>
<evidence type="ECO:0000256" key="6">
    <source>
        <dbReference type="ARBA" id="ARBA00023158"/>
    </source>
</evidence>
<dbReference type="InterPro" id="IPR058752">
    <property type="entry name" value="RDRP_C_head"/>
</dbReference>
<comment type="caution">
    <text evidence="12">The sequence shown here is derived from an EMBL/GenBank/DDBJ whole genome shotgun (WGS) entry which is preliminary data.</text>
</comment>
<evidence type="ECO:0000256" key="1">
    <source>
        <dbReference type="ARBA" id="ARBA00005762"/>
    </source>
</evidence>
<feature type="compositionally biased region" description="Polar residues" evidence="9">
    <location>
        <begin position="60"/>
        <end position="74"/>
    </location>
</feature>
<dbReference type="GO" id="GO:0031380">
    <property type="term" value="C:nuclear RNA-directed RNA polymerase complex"/>
    <property type="evidence" value="ECO:0007669"/>
    <property type="project" value="TreeGrafter"/>
</dbReference>
<feature type="compositionally biased region" description="Basic and acidic residues" evidence="9">
    <location>
        <begin position="168"/>
        <end position="187"/>
    </location>
</feature>
<dbReference type="PANTHER" id="PTHR23079:SF55">
    <property type="entry name" value="RNA-DIRECTED RNA POLYMERASE"/>
    <property type="match status" value="1"/>
</dbReference>
<dbReference type="Proteomes" id="UP000822688">
    <property type="component" value="Chromosome 10"/>
</dbReference>
<dbReference type="GO" id="GO:0003968">
    <property type="term" value="F:RNA-directed RNA polymerase activity"/>
    <property type="evidence" value="ECO:0007669"/>
    <property type="project" value="UniProtKB-KW"/>
</dbReference>
<comment type="function">
    <text evidence="8">Probably involved in the RNA silencing pathway and required for the generation of small interfering RNAs (siRNAs).</text>
</comment>
<evidence type="ECO:0000256" key="5">
    <source>
        <dbReference type="ARBA" id="ARBA00022884"/>
    </source>
</evidence>
<feature type="compositionally biased region" description="Low complexity" evidence="9">
    <location>
        <begin position="28"/>
        <end position="44"/>
    </location>
</feature>
<evidence type="ECO:0000256" key="4">
    <source>
        <dbReference type="ARBA" id="ARBA00022695"/>
    </source>
</evidence>
<dbReference type="InterPro" id="IPR057596">
    <property type="entry name" value="RDRP_core"/>
</dbReference>
<feature type="compositionally biased region" description="Basic and acidic residues" evidence="9">
    <location>
        <begin position="147"/>
        <end position="160"/>
    </location>
</feature>
<comment type="catalytic activity">
    <reaction evidence="7 8">
        <text>RNA(n) + a ribonucleoside 5'-triphosphate = RNA(n+1) + diphosphate</text>
        <dbReference type="Rhea" id="RHEA:21248"/>
        <dbReference type="Rhea" id="RHEA-COMP:14527"/>
        <dbReference type="Rhea" id="RHEA-COMP:17342"/>
        <dbReference type="ChEBI" id="CHEBI:33019"/>
        <dbReference type="ChEBI" id="CHEBI:61557"/>
        <dbReference type="ChEBI" id="CHEBI:140395"/>
        <dbReference type="EC" id="2.7.7.48"/>
    </reaction>
</comment>
<organism evidence="12 13">
    <name type="scientific">Ceratodon purpureus</name>
    <name type="common">Fire moss</name>
    <name type="synonym">Dicranum purpureum</name>
    <dbReference type="NCBI Taxonomy" id="3225"/>
    <lineage>
        <taxon>Eukaryota</taxon>
        <taxon>Viridiplantae</taxon>
        <taxon>Streptophyta</taxon>
        <taxon>Embryophyta</taxon>
        <taxon>Bryophyta</taxon>
        <taxon>Bryophytina</taxon>
        <taxon>Bryopsida</taxon>
        <taxon>Dicranidae</taxon>
        <taxon>Pseudoditrichales</taxon>
        <taxon>Ditrichaceae</taxon>
        <taxon>Ceratodon</taxon>
    </lineage>
</organism>